<dbReference type="InterPro" id="IPR008250">
    <property type="entry name" value="ATPase_P-typ_transduc_dom_A_sf"/>
</dbReference>
<dbReference type="InterPro" id="IPR006544">
    <property type="entry name" value="P-type_TPase_V"/>
</dbReference>
<evidence type="ECO:0000313" key="17">
    <source>
        <dbReference type="Proteomes" id="UP000054047"/>
    </source>
</evidence>
<dbReference type="AlphaFoldDB" id="A0A0C2H528"/>
<gene>
    <name evidence="16" type="ORF">ANCDUO_03013</name>
</gene>
<dbReference type="Gene3D" id="3.40.50.1000">
    <property type="entry name" value="HAD superfamily/HAD-like"/>
    <property type="match status" value="1"/>
</dbReference>
<dbReference type="SFLD" id="SFLDG00002">
    <property type="entry name" value="C1.7:_P-type_atpase_like"/>
    <property type="match status" value="1"/>
</dbReference>
<evidence type="ECO:0000256" key="3">
    <source>
        <dbReference type="ARBA" id="ARBA00022448"/>
    </source>
</evidence>
<keyword evidence="11 14" id="KW-1133">Transmembrane helix</keyword>
<evidence type="ECO:0000256" key="1">
    <source>
        <dbReference type="ARBA" id="ARBA00004477"/>
    </source>
</evidence>
<dbReference type="Pfam" id="PF00122">
    <property type="entry name" value="E1-E2_ATPase"/>
    <property type="match status" value="1"/>
</dbReference>
<keyword evidence="17" id="KW-1185">Reference proteome</keyword>
<dbReference type="Proteomes" id="UP000054047">
    <property type="component" value="Unassembled WGS sequence"/>
</dbReference>
<keyword evidence="10" id="KW-1278">Translocase</keyword>
<dbReference type="FunFam" id="3.40.1110.10:FF:000098">
    <property type="entry name" value="Cation-transporting ATPase"/>
    <property type="match status" value="1"/>
</dbReference>
<evidence type="ECO:0000256" key="12">
    <source>
        <dbReference type="ARBA" id="ARBA00023136"/>
    </source>
</evidence>
<keyword evidence="3" id="KW-0813">Transport</keyword>
<dbReference type="SUPFAM" id="SSF81660">
    <property type="entry name" value="Metal cation-transporting ATPase, ATP-binding domain N"/>
    <property type="match status" value="1"/>
</dbReference>
<dbReference type="GO" id="GO:0005789">
    <property type="term" value="C:endoplasmic reticulum membrane"/>
    <property type="evidence" value="ECO:0007669"/>
    <property type="project" value="UniProtKB-SubCell"/>
</dbReference>
<reference evidence="16 17" key="1">
    <citation type="submission" date="2013-12" db="EMBL/GenBank/DDBJ databases">
        <title>Draft genome of the parsitic nematode Ancylostoma duodenale.</title>
        <authorList>
            <person name="Mitreva M."/>
        </authorList>
    </citation>
    <scope>NUCLEOTIDE SEQUENCE [LARGE SCALE GENOMIC DNA]</scope>
    <source>
        <strain evidence="16 17">Zhejiang</strain>
    </source>
</reference>
<dbReference type="Gene3D" id="2.70.150.10">
    <property type="entry name" value="Calcium-transporting ATPase, cytoplasmic transduction domain A"/>
    <property type="match status" value="1"/>
</dbReference>
<dbReference type="InterPro" id="IPR023299">
    <property type="entry name" value="ATPase_P-typ_cyto_dom_N"/>
</dbReference>
<dbReference type="PROSITE" id="PS00154">
    <property type="entry name" value="ATPASE_E1_E2"/>
    <property type="match status" value="1"/>
</dbReference>
<dbReference type="InterPro" id="IPR023298">
    <property type="entry name" value="ATPase_P-typ_TM_dom_sf"/>
</dbReference>
<keyword evidence="4 14" id="KW-0812">Transmembrane</keyword>
<dbReference type="OrthoDB" id="48943at2759"/>
<feature type="coiled-coil region" evidence="13">
    <location>
        <begin position="730"/>
        <end position="757"/>
    </location>
</feature>
<evidence type="ECO:0000256" key="10">
    <source>
        <dbReference type="ARBA" id="ARBA00022967"/>
    </source>
</evidence>
<keyword evidence="6" id="KW-0547">Nucleotide-binding</keyword>
<proteinExistence type="inferred from homology"/>
<name>A0A0C2H528_9BILA</name>
<keyword evidence="5" id="KW-0479">Metal-binding</keyword>
<feature type="transmembrane region" description="Helical" evidence="14">
    <location>
        <begin position="875"/>
        <end position="892"/>
    </location>
</feature>
<evidence type="ECO:0000256" key="4">
    <source>
        <dbReference type="ARBA" id="ARBA00022692"/>
    </source>
</evidence>
<organism evidence="16 17">
    <name type="scientific">Ancylostoma duodenale</name>
    <dbReference type="NCBI Taxonomy" id="51022"/>
    <lineage>
        <taxon>Eukaryota</taxon>
        <taxon>Metazoa</taxon>
        <taxon>Ecdysozoa</taxon>
        <taxon>Nematoda</taxon>
        <taxon>Chromadorea</taxon>
        <taxon>Rhabditida</taxon>
        <taxon>Rhabditina</taxon>
        <taxon>Rhabditomorpha</taxon>
        <taxon>Strongyloidea</taxon>
        <taxon>Ancylostomatidae</taxon>
        <taxon>Ancylostomatinae</taxon>
        <taxon>Ancylostoma</taxon>
    </lineage>
</organism>
<comment type="subcellular location">
    <subcellularLocation>
        <location evidence="1">Endoplasmic reticulum membrane</location>
        <topology evidence="1">Multi-pass membrane protein</topology>
    </subcellularLocation>
</comment>
<keyword evidence="12 14" id="KW-0472">Membrane</keyword>
<evidence type="ECO:0000313" key="16">
    <source>
        <dbReference type="EMBL" id="KIH66659.1"/>
    </source>
</evidence>
<keyword evidence="7" id="KW-0256">Endoplasmic reticulum</keyword>
<keyword evidence="8" id="KW-0067">ATP-binding</keyword>
<evidence type="ECO:0000256" key="14">
    <source>
        <dbReference type="SAM" id="Phobius"/>
    </source>
</evidence>
<dbReference type="SUPFAM" id="SSF81665">
    <property type="entry name" value="Calcium ATPase, transmembrane domain M"/>
    <property type="match status" value="1"/>
</dbReference>
<dbReference type="SFLD" id="SFLDS00003">
    <property type="entry name" value="Haloacid_Dehalogenase"/>
    <property type="match status" value="1"/>
</dbReference>
<dbReference type="PANTHER" id="PTHR45630:SF7">
    <property type="entry name" value="ENDOPLASMIC RETICULUM TRANSMEMBRANE HELIX TRANSLOCASE"/>
    <property type="match status" value="1"/>
</dbReference>
<dbReference type="FunFam" id="3.40.50.1000:FF:000056">
    <property type="entry name" value="Cation-transporting ATPase"/>
    <property type="match status" value="1"/>
</dbReference>
<dbReference type="GO" id="GO:0019829">
    <property type="term" value="F:ATPase-coupled monoatomic cation transmembrane transporter activity"/>
    <property type="evidence" value="ECO:0007669"/>
    <property type="project" value="TreeGrafter"/>
</dbReference>
<dbReference type="SUPFAM" id="SSF81653">
    <property type="entry name" value="Calcium ATPase, transduction domain A"/>
    <property type="match status" value="1"/>
</dbReference>
<evidence type="ECO:0000256" key="11">
    <source>
        <dbReference type="ARBA" id="ARBA00022989"/>
    </source>
</evidence>
<feature type="transmembrane region" description="Helical" evidence="14">
    <location>
        <begin position="981"/>
        <end position="1009"/>
    </location>
</feature>
<dbReference type="Gene3D" id="3.40.1110.10">
    <property type="entry name" value="Calcium-transporting ATPase, cytoplasmic domain N"/>
    <property type="match status" value="1"/>
</dbReference>
<evidence type="ECO:0000259" key="15">
    <source>
        <dbReference type="Pfam" id="PF00122"/>
    </source>
</evidence>
<evidence type="ECO:0000256" key="9">
    <source>
        <dbReference type="ARBA" id="ARBA00022842"/>
    </source>
</evidence>
<dbReference type="InterPro" id="IPR036412">
    <property type="entry name" value="HAD-like_sf"/>
</dbReference>
<evidence type="ECO:0000256" key="6">
    <source>
        <dbReference type="ARBA" id="ARBA00022741"/>
    </source>
</evidence>
<evidence type="ECO:0000256" key="2">
    <source>
        <dbReference type="ARBA" id="ARBA00006000"/>
    </source>
</evidence>
<sequence length="1012" mass="114271">MTDSFIGKAVWPLTPWWNRSPPIAGDLFGLTFMRLHSPEKDPHKATLAKVVPTPNNGWAELVPLRRTRRGGSTKVWFEFQRVHYTLDEATNTFSTVVFDSHRQMKYYQQSRGVESDDQLEEIKYLLGDNKTEMVIPQFWDLFKERATAPFFVFQVFCVGLWCLEDMWYYSLFTLFMLMTFEATLVKAQLKNMQEIRNMGNKAFMIQVYRNHKWVKIKTDELVSGDIVSIGRSSDEQVVPCDMILLRGPCIVDESMLTGESVPQMKEPIEDLERDRYFDIETDSRLHVIFGGTKIVQHTPPGSQDEKRNKYKLFLECTLILTSVIPPELPIELSLAVNTSLIALQKLGVFCTEPFRIPFAGKIDICCFDKTGTLTTDNLVVEGIAFSTDEEKGLVKVVSDVPPESIQVLACCHSLVRFDEDLVGDPLEKACLTWCDWSLTKGDAVLPPKGSKQTGLKIFHRYHFSSAMKRMTVVAGYHVPGFQEPKMIVAVKGAPETLRSMYESVPQDYDEIFTNLTRQGARVLAMGIKELQQTRLGELRDTKREVLESNLRFAGFVVISCPLKPDTKVMIKEIIESSHKVVMVTGDNPLTACNVAKVLKFIKKKIPTLVLDEPVDKNEPWKWKAVDESVEYDIVPYENKQQLKKFFSDNEFCLTGPAFAYLLENKHSFLRELITHVRVFARMAPKQKERVINEYKSLGYVTLMCGDGTNDVGALKHSNVGVALLSHPYDATKVEQKEKEKKEKIEEARRLMHSANSTPPGIPSSVGRRGDAPIGARARSTHPSVVNAQNKLEKLMKELEEEERATITRLGDASIAAPFTSKYTSIASICHVIKQGRCTLVTTLQMFKILALNALVSAYSLSALYMDGVKFSDTQATIQGLLLAACFLLFLVPRKEPVDLEAKFTPNVLNTSVYIISMALQVCTFAVNYRGRPFMESLIENKAMLYSILISGSSVFMLAVGASADAMQQFELVILPQELRNILVYCVLFDLVACYMIDRILNFLLVNLVVGVM</sequence>
<dbReference type="PRINTS" id="PR00119">
    <property type="entry name" value="CATATPASE"/>
</dbReference>
<dbReference type="Pfam" id="PF13246">
    <property type="entry name" value="Cation_ATPase"/>
    <property type="match status" value="1"/>
</dbReference>
<dbReference type="GO" id="GO:0015662">
    <property type="term" value="F:P-type ion transporter activity"/>
    <property type="evidence" value="ECO:0007669"/>
    <property type="project" value="TreeGrafter"/>
</dbReference>
<evidence type="ECO:0000256" key="5">
    <source>
        <dbReference type="ARBA" id="ARBA00022723"/>
    </source>
</evidence>
<comment type="similarity">
    <text evidence="2">Belongs to the cation transport ATPase (P-type) (TC 3.A.3) family. Type V subfamily.</text>
</comment>
<evidence type="ECO:0000256" key="8">
    <source>
        <dbReference type="ARBA" id="ARBA00022840"/>
    </source>
</evidence>
<dbReference type="PANTHER" id="PTHR45630">
    <property type="entry name" value="CATION-TRANSPORTING ATPASE-RELATED"/>
    <property type="match status" value="1"/>
</dbReference>
<protein>
    <recommendedName>
        <fullName evidence="15">P-type ATPase A domain-containing protein</fullName>
    </recommendedName>
</protein>
<dbReference type="SUPFAM" id="SSF56784">
    <property type="entry name" value="HAD-like"/>
    <property type="match status" value="1"/>
</dbReference>
<evidence type="ECO:0000256" key="13">
    <source>
        <dbReference type="SAM" id="Coils"/>
    </source>
</evidence>
<feature type="transmembrane region" description="Helical" evidence="14">
    <location>
        <begin position="942"/>
        <end position="961"/>
    </location>
</feature>
<accession>A0A0C2H528</accession>
<keyword evidence="13" id="KW-0175">Coiled coil</keyword>
<dbReference type="GO" id="GO:0005524">
    <property type="term" value="F:ATP binding"/>
    <property type="evidence" value="ECO:0007669"/>
    <property type="project" value="UniProtKB-KW"/>
</dbReference>
<dbReference type="GO" id="GO:0046872">
    <property type="term" value="F:metal ion binding"/>
    <property type="evidence" value="ECO:0007669"/>
    <property type="project" value="UniProtKB-KW"/>
</dbReference>
<dbReference type="InterPro" id="IPR023214">
    <property type="entry name" value="HAD_sf"/>
</dbReference>
<dbReference type="SFLD" id="SFLDF00027">
    <property type="entry name" value="p-type_atpase"/>
    <property type="match status" value="1"/>
</dbReference>
<dbReference type="InterPro" id="IPR059000">
    <property type="entry name" value="ATPase_P-type_domA"/>
</dbReference>
<keyword evidence="9" id="KW-0460">Magnesium</keyword>
<dbReference type="InterPro" id="IPR044492">
    <property type="entry name" value="P_typ_ATPase_HD_dom"/>
</dbReference>
<feature type="domain" description="P-type ATPase A" evidence="15">
    <location>
        <begin position="206"/>
        <end position="296"/>
    </location>
</feature>
<dbReference type="EMBL" id="KN727029">
    <property type="protein sequence ID" value="KIH66659.1"/>
    <property type="molecule type" value="Genomic_DNA"/>
</dbReference>
<dbReference type="InterPro" id="IPR018303">
    <property type="entry name" value="ATPase_P-typ_P_site"/>
</dbReference>
<dbReference type="GO" id="GO:0006874">
    <property type="term" value="P:intracellular calcium ion homeostasis"/>
    <property type="evidence" value="ECO:0007669"/>
    <property type="project" value="TreeGrafter"/>
</dbReference>
<feature type="transmembrane region" description="Helical" evidence="14">
    <location>
        <begin position="912"/>
        <end position="930"/>
    </location>
</feature>
<evidence type="ECO:0000256" key="7">
    <source>
        <dbReference type="ARBA" id="ARBA00022824"/>
    </source>
</evidence>